<dbReference type="InterPro" id="IPR011712">
    <property type="entry name" value="Sig_transdc_His_kin_sub3_dim/P"/>
</dbReference>
<feature type="transmembrane region" description="Helical" evidence="10">
    <location>
        <begin position="182"/>
        <end position="202"/>
    </location>
</feature>
<dbReference type="SUPFAM" id="SSF55874">
    <property type="entry name" value="ATPase domain of HSP90 chaperone/DNA topoisomerase II/histidine kinase"/>
    <property type="match status" value="1"/>
</dbReference>
<evidence type="ECO:0000256" key="7">
    <source>
        <dbReference type="ARBA" id="ARBA00022840"/>
    </source>
</evidence>
<feature type="domain" description="Signal transduction histidine kinase subgroup 3 dimerisation and phosphoacceptor" evidence="11">
    <location>
        <begin position="234"/>
        <end position="297"/>
    </location>
</feature>
<protein>
    <recommendedName>
        <fullName evidence="2">histidine kinase</fullName>
        <ecNumber evidence="2">2.7.13.3</ecNumber>
    </recommendedName>
</protein>
<evidence type="ECO:0000256" key="10">
    <source>
        <dbReference type="SAM" id="Phobius"/>
    </source>
</evidence>
<dbReference type="Pfam" id="PF07730">
    <property type="entry name" value="HisKA_3"/>
    <property type="match status" value="1"/>
</dbReference>
<keyword evidence="10" id="KW-1133">Transmembrane helix</keyword>
<keyword evidence="10" id="KW-0472">Membrane</keyword>
<evidence type="ECO:0000256" key="6">
    <source>
        <dbReference type="ARBA" id="ARBA00022777"/>
    </source>
</evidence>
<evidence type="ECO:0000256" key="1">
    <source>
        <dbReference type="ARBA" id="ARBA00000085"/>
    </source>
</evidence>
<reference evidence="12" key="1">
    <citation type="submission" date="2012-12" db="EMBL/GenBank/DDBJ databases">
        <authorList>
            <person name="Pethick F.E."/>
            <person name="MacFadyen A.C."/>
            <person name="Tang Z."/>
            <person name="Sangal V."/>
            <person name="Tze-Tze L."/>
            <person name="Chu J."/>
            <person name="Guo M."/>
            <person name="Kirby R."/>
            <person name="Hoskisson P.A."/>
            <person name="Herron P.R."/>
            <person name="Hunter I.S."/>
        </authorList>
    </citation>
    <scope>NUCLEOTIDE SEQUENCE</scope>
    <source>
        <strain evidence="12">ATCC 10970</strain>
    </source>
</reference>
<dbReference type="InterPro" id="IPR036890">
    <property type="entry name" value="HATPase_C_sf"/>
</dbReference>
<evidence type="ECO:0000256" key="3">
    <source>
        <dbReference type="ARBA" id="ARBA00022553"/>
    </source>
</evidence>
<dbReference type="GO" id="GO:0000155">
    <property type="term" value="F:phosphorelay sensor kinase activity"/>
    <property type="evidence" value="ECO:0007669"/>
    <property type="project" value="InterPro"/>
</dbReference>
<dbReference type="AlphaFoldDB" id="A0A8A1URI9"/>
<dbReference type="GO" id="GO:0005524">
    <property type="term" value="F:ATP binding"/>
    <property type="evidence" value="ECO:0007669"/>
    <property type="project" value="UniProtKB-KW"/>
</dbReference>
<keyword evidence="5" id="KW-0547">Nucleotide-binding</keyword>
<feature type="compositionally biased region" description="Basic and acidic residues" evidence="9">
    <location>
        <begin position="336"/>
        <end position="352"/>
    </location>
</feature>
<dbReference type="InterPro" id="IPR050482">
    <property type="entry name" value="Sensor_HK_TwoCompSys"/>
</dbReference>
<evidence type="ECO:0000256" key="4">
    <source>
        <dbReference type="ARBA" id="ARBA00022679"/>
    </source>
</evidence>
<keyword evidence="7" id="KW-0067">ATP-binding</keyword>
<keyword evidence="8" id="KW-0902">Two-component regulatory system</keyword>
<name>A0A8A1URI9_STRR1</name>
<evidence type="ECO:0000313" key="13">
    <source>
        <dbReference type="Proteomes" id="UP000011074"/>
    </source>
</evidence>
<feature type="transmembrane region" description="Helical" evidence="10">
    <location>
        <begin position="61"/>
        <end position="79"/>
    </location>
</feature>
<keyword evidence="6 12" id="KW-0418">Kinase</keyword>
<dbReference type="CDD" id="cd16917">
    <property type="entry name" value="HATPase_UhpB-NarQ-NarX-like"/>
    <property type="match status" value="1"/>
</dbReference>
<comment type="catalytic activity">
    <reaction evidence="1">
        <text>ATP + protein L-histidine = ADP + protein N-phospho-L-histidine.</text>
        <dbReference type="EC" id="2.7.13.3"/>
    </reaction>
</comment>
<keyword evidence="10" id="KW-0812">Transmembrane</keyword>
<evidence type="ECO:0000259" key="11">
    <source>
        <dbReference type="Pfam" id="PF07730"/>
    </source>
</evidence>
<evidence type="ECO:0000256" key="8">
    <source>
        <dbReference type="ARBA" id="ARBA00023012"/>
    </source>
</evidence>
<reference evidence="12" key="2">
    <citation type="submission" date="2020-01" db="EMBL/GenBank/DDBJ databases">
        <authorList>
            <person name="Algora L."/>
            <person name="Schniete J.K."/>
            <person name="MacFadyen A."/>
            <person name="Hoskisson P.A."/>
            <person name="Hunter I.S."/>
            <person name="Herron P.R."/>
        </authorList>
    </citation>
    <scope>NUCLEOTIDE SEQUENCE</scope>
    <source>
        <strain evidence="12">ATCC 10970</strain>
    </source>
</reference>
<dbReference type="PANTHER" id="PTHR24421:SF10">
    <property type="entry name" value="NITRATE_NITRITE SENSOR PROTEIN NARQ"/>
    <property type="match status" value="1"/>
</dbReference>
<feature type="region of interest" description="Disordered" evidence="9">
    <location>
        <begin position="328"/>
        <end position="357"/>
    </location>
</feature>
<sequence length="464" mass="49227">MTIRRCIFRCPATARNCILRCTARGARFGRGVEAAGRAAVFDGGVTARPRLALPRPHRDDLRIAVCGLLGGLLVWALGLRNNTPLVDLPEWLVLLALTAMSAAELLRRSAPRTALATATAALALDVCSGGLIITILMFTDVIYAAVLYGSPATARRVPVISILLTVAATIVPVAVLRDPRALLLGIGVGVITTAPAWTGVIIREHRNAARAARLEAEQTALLAEMDRTQAVVAERARMARELHDMVANHLSAIAIHSTAAQSIDDPAATREALGVIRENSVQGLAEMRRLIGLLRDAKDPGATAEAQATPTLDGLDALLRQARTNGASSGLTFTLQDDRQDGRQDDREDPRADGGAARLPAPVELAAYRIVQESLTNALKHAAPGEVAVRIAYAPGGPLIVSVTSPFGDRPGPRAPGSGAGLVGMRERIALLDGDFEAGPEGLGDRKTWRVRATLPVREEEEER</sequence>
<dbReference type="EC" id="2.7.13.3" evidence="2"/>
<evidence type="ECO:0000256" key="9">
    <source>
        <dbReference type="SAM" id="MobiDB-lite"/>
    </source>
</evidence>
<dbReference type="PANTHER" id="PTHR24421">
    <property type="entry name" value="NITRATE/NITRITE SENSOR PROTEIN NARX-RELATED"/>
    <property type="match status" value="1"/>
</dbReference>
<evidence type="ECO:0000256" key="5">
    <source>
        <dbReference type="ARBA" id="ARBA00022741"/>
    </source>
</evidence>
<feature type="transmembrane region" description="Helical" evidence="10">
    <location>
        <begin position="122"/>
        <end position="145"/>
    </location>
</feature>
<evidence type="ECO:0000256" key="2">
    <source>
        <dbReference type="ARBA" id="ARBA00012438"/>
    </source>
</evidence>
<dbReference type="GO" id="GO:0046983">
    <property type="term" value="F:protein dimerization activity"/>
    <property type="evidence" value="ECO:0007669"/>
    <property type="project" value="InterPro"/>
</dbReference>
<accession>A0A8A1URI9</accession>
<organism evidence="12 13">
    <name type="scientific">Streptomyces rimosus subsp. rimosus (strain ATCC 10970 / DSM 40260 / JCM 4667 / NRRL 2234)</name>
    <dbReference type="NCBI Taxonomy" id="1265868"/>
    <lineage>
        <taxon>Bacteria</taxon>
        <taxon>Bacillati</taxon>
        <taxon>Actinomycetota</taxon>
        <taxon>Actinomycetes</taxon>
        <taxon>Kitasatosporales</taxon>
        <taxon>Streptomycetaceae</taxon>
        <taxon>Streptomyces</taxon>
    </lineage>
</organism>
<proteinExistence type="predicted"/>
<dbReference type="Gene3D" id="1.20.5.1930">
    <property type="match status" value="1"/>
</dbReference>
<feature type="transmembrane region" description="Helical" evidence="10">
    <location>
        <begin position="157"/>
        <end position="175"/>
    </location>
</feature>
<dbReference type="Proteomes" id="UP000011074">
    <property type="component" value="Chromosome"/>
</dbReference>
<keyword evidence="3" id="KW-0597">Phosphoprotein</keyword>
<gene>
    <name evidence="12" type="ORF">SRIM_028170</name>
</gene>
<evidence type="ECO:0000313" key="12">
    <source>
        <dbReference type="EMBL" id="QST83526.1"/>
    </source>
</evidence>
<dbReference type="EMBL" id="CP048261">
    <property type="protein sequence ID" value="QST83526.1"/>
    <property type="molecule type" value="Genomic_DNA"/>
</dbReference>
<dbReference type="GO" id="GO:0016020">
    <property type="term" value="C:membrane"/>
    <property type="evidence" value="ECO:0007669"/>
    <property type="project" value="InterPro"/>
</dbReference>
<keyword evidence="4" id="KW-0808">Transferase</keyword>
<dbReference type="Gene3D" id="3.30.565.10">
    <property type="entry name" value="Histidine kinase-like ATPase, C-terminal domain"/>
    <property type="match status" value="1"/>
</dbReference>
<reference evidence="12" key="3">
    <citation type="journal article" date="2021" name="bioRxiv">
        <title>Bilateral symmetry of linear streptomycete chromosomes.</title>
        <authorList>
            <person name="Algora-Gallardo L."/>
            <person name="Schniete J.K."/>
            <person name="Mark D.R."/>
            <person name="Hunter I.S."/>
            <person name="Herron P.R."/>
        </authorList>
    </citation>
    <scope>NUCLEOTIDE SEQUENCE</scope>
    <source>
        <strain evidence="12">ATCC 10970</strain>
    </source>
</reference>